<reference evidence="11" key="2">
    <citation type="journal article" date="2009" name="Science">
        <title>The B73 maize genome: complexity, diversity, and dynamics.</title>
        <authorList>
            <person name="Schnable P.S."/>
            <person name="Ware D."/>
            <person name="Fulton R.S."/>
            <person name="Stein J.C."/>
            <person name="Wei F."/>
            <person name="Pasternak S."/>
            <person name="Liang C."/>
            <person name="Zhang J."/>
            <person name="Fulton L."/>
            <person name="Graves T.A."/>
            <person name="Minx P."/>
            <person name="Reily A.D."/>
            <person name="Courtney L."/>
            <person name="Kruchowski S.S."/>
            <person name="Tomlinson C."/>
            <person name="Strong C."/>
            <person name="Delehaunty K."/>
            <person name="Fronick C."/>
            <person name="Courtney B."/>
            <person name="Rock S.M."/>
            <person name="Belter E."/>
            <person name="Du F."/>
            <person name="Kim K."/>
            <person name="Abbott R.M."/>
            <person name="Cotton M."/>
            <person name="Levy A."/>
            <person name="Marchetto P."/>
            <person name="Ochoa K."/>
            <person name="Jackson S.M."/>
            <person name="Gillam B."/>
            <person name="Chen W."/>
            <person name="Yan L."/>
            <person name="Higginbotham J."/>
            <person name="Cardenas M."/>
            <person name="Waligorski J."/>
            <person name="Applebaum E."/>
            <person name="Phelps L."/>
            <person name="Falcone J."/>
            <person name="Kanchi K."/>
            <person name="Thane T."/>
            <person name="Scimone A."/>
            <person name="Thane N."/>
            <person name="Henke J."/>
            <person name="Wang T."/>
            <person name="Ruppert J."/>
            <person name="Shah N."/>
            <person name="Rotter K."/>
            <person name="Hodges J."/>
            <person name="Ingenthron E."/>
            <person name="Cordes M."/>
            <person name="Kohlberg S."/>
            <person name="Sgro J."/>
            <person name="Delgado B."/>
            <person name="Mead K."/>
            <person name="Chinwalla A."/>
            <person name="Leonard S."/>
            <person name="Crouse K."/>
            <person name="Collura K."/>
            <person name="Kudrna D."/>
            <person name="Currie J."/>
            <person name="He R."/>
            <person name="Angelova A."/>
            <person name="Rajasekar S."/>
            <person name="Mueller T."/>
            <person name="Lomeli R."/>
            <person name="Scara G."/>
            <person name="Ko A."/>
            <person name="Delaney K."/>
            <person name="Wissotski M."/>
            <person name="Lopez G."/>
            <person name="Campos D."/>
            <person name="Braidotti M."/>
            <person name="Ashley E."/>
            <person name="Golser W."/>
            <person name="Kim H."/>
            <person name="Lee S."/>
            <person name="Lin J."/>
            <person name="Dujmic Z."/>
            <person name="Kim W."/>
            <person name="Talag J."/>
            <person name="Zuccolo A."/>
            <person name="Fan C."/>
            <person name="Sebastian A."/>
            <person name="Kramer M."/>
            <person name="Spiegel L."/>
            <person name="Nascimento L."/>
            <person name="Zutavern T."/>
            <person name="Miller B."/>
            <person name="Ambroise C."/>
            <person name="Muller S."/>
            <person name="Spooner W."/>
            <person name="Narechania A."/>
            <person name="Ren L."/>
            <person name="Wei S."/>
            <person name="Kumari S."/>
            <person name="Faga B."/>
            <person name="Levy M.J."/>
            <person name="McMahan L."/>
            <person name="Van Buren P."/>
            <person name="Vaughn M.W."/>
            <person name="Ying K."/>
            <person name="Yeh C.-T."/>
            <person name="Emrich S.J."/>
            <person name="Jia Y."/>
            <person name="Kalyanaraman A."/>
            <person name="Hsia A.-P."/>
            <person name="Barbazuk W.B."/>
            <person name="Baucom R.S."/>
            <person name="Brutnell T.P."/>
            <person name="Carpita N.C."/>
            <person name="Chaparro C."/>
            <person name="Chia J.-M."/>
            <person name="Deragon J.-M."/>
            <person name="Estill J.C."/>
            <person name="Fu Y."/>
            <person name="Jeddeloh J.A."/>
            <person name="Han Y."/>
            <person name="Lee H."/>
            <person name="Li P."/>
            <person name="Lisch D.R."/>
            <person name="Liu S."/>
            <person name="Liu Z."/>
            <person name="Nagel D.H."/>
            <person name="McCann M.C."/>
            <person name="SanMiguel P."/>
            <person name="Myers A.M."/>
            <person name="Nettleton D."/>
            <person name="Nguyen J."/>
            <person name="Penning B.W."/>
            <person name="Ponnala L."/>
            <person name="Schneider K.L."/>
            <person name="Schwartz D.C."/>
            <person name="Sharma A."/>
            <person name="Soderlund C."/>
            <person name="Springer N.M."/>
            <person name="Sun Q."/>
            <person name="Wang H."/>
            <person name="Waterman M."/>
            <person name="Westerman R."/>
            <person name="Wolfgruber T.K."/>
            <person name="Yang L."/>
            <person name="Yu Y."/>
            <person name="Zhang L."/>
            <person name="Zhou S."/>
            <person name="Zhu Q."/>
            <person name="Bennetzen J.L."/>
            <person name="Dawe R.K."/>
            <person name="Jiang J."/>
            <person name="Jiang N."/>
            <person name="Presting G.G."/>
            <person name="Wessler S.R."/>
            <person name="Aluru S."/>
            <person name="Martienssen R.A."/>
            <person name="Clifton S.W."/>
            <person name="McCombie W.R."/>
            <person name="Wing R.A."/>
            <person name="Wilson R.K."/>
        </authorList>
    </citation>
    <scope>NUCLEOTIDE SEQUENCE [LARGE SCALE GENOMIC DNA]</scope>
    <source>
        <strain evidence="11">cv. B73</strain>
    </source>
</reference>
<evidence type="ECO:0000313" key="11">
    <source>
        <dbReference type="Proteomes" id="UP000007305"/>
    </source>
</evidence>
<dbReference type="PANTHER" id="PTHR46506">
    <property type="entry name" value="OS05G0143600 PROTEIN"/>
    <property type="match status" value="1"/>
</dbReference>
<dbReference type="CDD" id="cd09612">
    <property type="entry name" value="Jacalin"/>
    <property type="match status" value="1"/>
</dbReference>
<organism evidence="8">
    <name type="scientific">Zea mays</name>
    <name type="common">Maize</name>
    <dbReference type="NCBI Taxonomy" id="4577"/>
    <lineage>
        <taxon>Eukaryota</taxon>
        <taxon>Viridiplantae</taxon>
        <taxon>Streptophyta</taxon>
        <taxon>Embryophyta</taxon>
        <taxon>Tracheophyta</taxon>
        <taxon>Spermatophyta</taxon>
        <taxon>Magnoliopsida</taxon>
        <taxon>Liliopsida</taxon>
        <taxon>Poales</taxon>
        <taxon>Poaceae</taxon>
        <taxon>PACMAD clade</taxon>
        <taxon>Panicoideae</taxon>
        <taxon>Andropogonodae</taxon>
        <taxon>Andropogoneae</taxon>
        <taxon>Tripsacinae</taxon>
        <taxon>Zea</taxon>
    </lineage>
</organism>
<dbReference type="InterPro" id="IPR001229">
    <property type="entry name" value="Jacalin-like_lectin_dom"/>
</dbReference>
<sequence length="326" mass="34367">MENPPSILVTPMAPAMSAQFTRITFSNLFVRRAGPGSTELTVEGRPSDQLGRRNLTDSPVFDGRGPDASLVARVQGVATQMGDVRQLYTVVFQERPLKGSTLVTEGAMTEGSDEWAIYGGTGVFAMARGVIRRTFLADTSGGNSDELAVEVLCPVFRPAAFGSSSSQPAAKDISSTVVVTKVGVWGGEGGSAQDIATTEPPRRLQSLTVRAGVAVDSIEFTYSTDTGGQTRTAGRWGGLGGNVRKLDLGDAEYVKEVSGTYGAFEGATTLTSFRIVTSTARAWGPWGIESGTRFCITAPIGSSIVGFYGRATTRLVAAIGVYLRQL</sequence>
<dbReference type="PaxDb" id="4577-GRMZM2G002630_P01"/>
<dbReference type="Gene3D" id="2.40.480.10">
    <property type="entry name" value="Allene oxide cyclase-like"/>
    <property type="match status" value="1"/>
</dbReference>
<proteinExistence type="evidence at protein level"/>
<dbReference type="Pfam" id="PF03018">
    <property type="entry name" value="Dirigent"/>
    <property type="match status" value="1"/>
</dbReference>
<evidence type="ECO:0000256" key="6">
    <source>
        <dbReference type="SAM" id="MobiDB-lite"/>
    </source>
</evidence>
<gene>
    <name evidence="10" type="primary">LOC100304441</name>
    <name evidence="9" type="ORF">ZEAMMB73_Zm00001d035558</name>
</gene>
<keyword evidence="11" id="KW-1185">Reference proteome</keyword>
<comment type="subcellular location">
    <subcellularLocation>
        <location evidence="5">Secreted</location>
        <location evidence="5">Extracellular space</location>
        <location evidence="5">Apoplast</location>
    </subcellularLocation>
</comment>
<evidence type="ECO:0000313" key="8">
    <source>
        <dbReference type="EMBL" id="ACN25854.1"/>
    </source>
</evidence>
<dbReference type="Gene3D" id="2.100.10.30">
    <property type="entry name" value="Jacalin-like lectin domain"/>
    <property type="match status" value="1"/>
</dbReference>
<dbReference type="InterPro" id="IPR044859">
    <property type="entry name" value="Allene_oxi_cyc_Dirigent"/>
</dbReference>
<dbReference type="EMBL" id="BT061157">
    <property type="protein sequence ID" value="ACN25854.1"/>
    <property type="molecule type" value="mRNA"/>
</dbReference>
<dbReference type="GO" id="GO:0009699">
    <property type="term" value="P:phenylpropanoid biosynthetic process"/>
    <property type="evidence" value="ECO:0007669"/>
    <property type="project" value="UniProtKB-ARBA"/>
</dbReference>
<keyword evidence="4" id="KW-0430">Lectin</keyword>
<dbReference type="EnsemblPlants" id="Zm00001eb265850_T001">
    <property type="protein sequence ID" value="Zm00001eb265850_P001"/>
    <property type="gene ID" value="Zm00001eb265850"/>
</dbReference>
<comment type="function">
    <text evidence="5">Dirigent proteins impart stereoselectivity on the phenoxy radical-coupling reaction, yielding optically active lignans from two molecules of coniferyl alcohol in the biosynthesis of lignans, flavonolignans, and alkaloids and thus plays a central role in plant secondary metabolism.</text>
</comment>
<dbReference type="AlphaFoldDB" id="C0HFQ1"/>
<keyword evidence="12" id="KW-1267">Proteomics identification</keyword>
<comment type="subunit">
    <text evidence="2 5">Homodimer.</text>
</comment>
<dbReference type="Pfam" id="PF01419">
    <property type="entry name" value="Jacalin"/>
    <property type="match status" value="1"/>
</dbReference>
<comment type="similarity">
    <text evidence="1 5">Belongs to the plant dirigent protein family.</text>
</comment>
<dbReference type="OrthoDB" id="675424at2759"/>
<evidence type="ECO:0000256" key="4">
    <source>
        <dbReference type="ARBA" id="ARBA00022734"/>
    </source>
</evidence>
<dbReference type="GeneID" id="100304441"/>
<dbReference type="InterPro" id="IPR004265">
    <property type="entry name" value="Dirigent"/>
</dbReference>
<dbReference type="GO" id="GO:0048046">
    <property type="term" value="C:apoplast"/>
    <property type="evidence" value="ECO:0007669"/>
    <property type="project" value="UniProtKB-SubCell"/>
</dbReference>
<reference evidence="10" key="5">
    <citation type="submission" date="2021-05" db="UniProtKB">
        <authorList>
            <consortium name="EnsemblPlants"/>
        </authorList>
    </citation>
    <scope>IDENTIFICATION</scope>
    <source>
        <strain evidence="10">cv. B73</strain>
    </source>
</reference>
<evidence type="ECO:0000256" key="2">
    <source>
        <dbReference type="ARBA" id="ARBA00011738"/>
    </source>
</evidence>
<dbReference type="SMART" id="SM00915">
    <property type="entry name" value="Jacalin"/>
    <property type="match status" value="1"/>
</dbReference>
<dbReference type="RefSeq" id="NP_001159346.1">
    <property type="nucleotide sequence ID" value="NM_001165874.1"/>
</dbReference>
<feature type="region of interest" description="Disordered" evidence="6">
    <location>
        <begin position="37"/>
        <end position="58"/>
    </location>
</feature>
<evidence type="ECO:0000256" key="3">
    <source>
        <dbReference type="ARBA" id="ARBA00022525"/>
    </source>
</evidence>
<keyword evidence="5" id="KW-0052">Apoplast</keyword>
<dbReference type="IntAct" id="C0HFQ1">
    <property type="interactions" value="6"/>
</dbReference>
<dbReference type="KEGG" id="zma:100304441"/>
<dbReference type="Proteomes" id="UP000007305">
    <property type="component" value="Chromosome 6"/>
</dbReference>
<reference evidence="10" key="4">
    <citation type="submission" date="2019-07" db="EMBL/GenBank/DDBJ databases">
        <authorList>
            <person name="Seetharam A."/>
            <person name="Woodhouse M."/>
            <person name="Cannon E."/>
        </authorList>
    </citation>
    <scope>NUCLEOTIDE SEQUENCE [LARGE SCALE GENOMIC DNA]</scope>
    <source>
        <strain evidence="10">cv. B73</strain>
    </source>
</reference>
<dbReference type="eggNOG" id="ENOG502S4MA">
    <property type="taxonomic scope" value="Eukaryota"/>
</dbReference>
<evidence type="ECO:0000256" key="5">
    <source>
        <dbReference type="RuleBase" id="RU363099"/>
    </source>
</evidence>
<reference evidence="8" key="1">
    <citation type="journal article" date="2009" name="PLoS Genet.">
        <title>Sequencing, mapping, and analysis of 27,455 maize full-length cDNAs.</title>
        <authorList>
            <person name="Soderlund C."/>
            <person name="Descour A."/>
            <person name="Kudrna D."/>
            <person name="Bomhoff M."/>
            <person name="Boyd L."/>
            <person name="Currie J."/>
            <person name="Angelova A."/>
            <person name="Collura K."/>
            <person name="Wissotski M."/>
            <person name="Ashley E."/>
            <person name="Morrow D."/>
            <person name="Fernandes J."/>
            <person name="Walbot V."/>
            <person name="Yu Y."/>
        </authorList>
    </citation>
    <scope>NUCLEOTIDE SEQUENCE</scope>
    <source>
        <strain evidence="8">B73</strain>
    </source>
</reference>
<dbReference type="SUPFAM" id="SSF51101">
    <property type="entry name" value="Mannose-binding lectins"/>
    <property type="match status" value="1"/>
</dbReference>
<dbReference type="PROSITE" id="PS51752">
    <property type="entry name" value="JACALIN_LECTIN"/>
    <property type="match status" value="1"/>
</dbReference>
<dbReference type="EMBL" id="CM000782">
    <property type="protein sequence ID" value="AQK79229.1"/>
    <property type="molecule type" value="Genomic_DNA"/>
</dbReference>
<protein>
    <recommendedName>
        <fullName evidence="5">Dirigent protein</fullName>
    </recommendedName>
</protein>
<dbReference type="OMA" id="FRTAGRW"/>
<evidence type="ECO:0000313" key="10">
    <source>
        <dbReference type="EnsemblPlants" id="Zm00001eb265850_P001"/>
    </source>
</evidence>
<dbReference type="SMR" id="C0HFQ1"/>
<dbReference type="GO" id="GO:0030246">
    <property type="term" value="F:carbohydrate binding"/>
    <property type="evidence" value="ECO:0007669"/>
    <property type="project" value="UniProtKB-KW"/>
</dbReference>
<keyword evidence="3 5" id="KW-0964">Secreted</keyword>
<dbReference type="InterPro" id="IPR033734">
    <property type="entry name" value="Jacalin-like_lectin_dom_plant"/>
</dbReference>
<accession>C0HFQ1</accession>
<evidence type="ECO:0000259" key="7">
    <source>
        <dbReference type="PROSITE" id="PS51752"/>
    </source>
</evidence>
<reference evidence="9" key="3">
    <citation type="submission" date="2015-12" db="EMBL/GenBank/DDBJ databases">
        <title>Update maize B73 reference genome by single molecule sequencing technologies.</title>
        <authorList>
            <consortium name="Maize Genome Sequencing Project"/>
            <person name="Ware D."/>
        </authorList>
    </citation>
    <scope>NUCLEOTIDE SEQUENCE</scope>
    <source>
        <tissue evidence="9">Seedling</tissue>
    </source>
</reference>
<evidence type="ECO:0000313" key="9">
    <source>
        <dbReference type="EMBL" id="AQK79229.1"/>
    </source>
</evidence>
<evidence type="ECO:0000256" key="1">
    <source>
        <dbReference type="ARBA" id="ARBA00010746"/>
    </source>
</evidence>
<name>C0HFQ1_MAIZE</name>
<evidence type="ECO:0007829" key="12">
    <source>
        <dbReference type="PeptideAtlas" id="C0HFQ1"/>
    </source>
</evidence>
<dbReference type="ExpressionAtlas" id="C0HFQ1">
    <property type="expression patterns" value="baseline and differential"/>
</dbReference>
<dbReference type="Gramene" id="Zm00001eb265850_T001">
    <property type="protein sequence ID" value="Zm00001eb265850_P001"/>
    <property type="gene ID" value="Zm00001eb265850"/>
</dbReference>
<dbReference type="InterPro" id="IPR036404">
    <property type="entry name" value="Jacalin-like_lectin_dom_sf"/>
</dbReference>
<feature type="domain" description="Jacalin-type lectin" evidence="7">
    <location>
        <begin position="179"/>
        <end position="325"/>
    </location>
</feature>